<reference evidence="1 2" key="1">
    <citation type="submission" date="2019-04" db="EMBL/GenBank/DDBJ databases">
        <authorList>
            <person name="Brisse S."/>
            <person name="Rodrigues C."/>
        </authorList>
    </citation>
    <scope>NUCLEOTIDE SEQUENCE [LARGE SCALE GENOMIC DNA]</scope>
    <source>
        <strain evidence="1">SB5857</strain>
    </source>
</reference>
<comment type="caution">
    <text evidence="1">The sequence shown here is derived from an EMBL/GenBank/DDBJ whole genome shotgun (WGS) entry which is preliminary data.</text>
</comment>
<sequence>MNNNITNTGIFLKQSAVSLRSKFSDFTGKGGQTQIPFRTVLLNANAILWSASRALSPGDLSTPAAPNPVDNLEAVAWQPQPGRATGCRSFFEQGKLPHPGCALSARATITAEGSPTPLSNSTSVAPPCFSSAGRGTLSDRAHCCARAYRWPRTATESQTRWAAAPAGGSL</sequence>
<dbReference type="EMBL" id="CAAHGQ010000008">
    <property type="protein sequence ID" value="VGQ01680.1"/>
    <property type="molecule type" value="Genomic_DNA"/>
</dbReference>
<evidence type="ECO:0000313" key="1">
    <source>
        <dbReference type="EMBL" id="VGQ01680.1"/>
    </source>
</evidence>
<evidence type="ECO:0000313" key="2">
    <source>
        <dbReference type="Proteomes" id="UP000328848"/>
    </source>
</evidence>
<dbReference type="AlphaFoldDB" id="A0A8B6IUD1"/>
<name>A0A8B6IUD1_9ENTR</name>
<proteinExistence type="predicted"/>
<gene>
    <name evidence="1" type="ORF">SB5857_03354</name>
</gene>
<protein>
    <submittedName>
        <fullName evidence="1">Uncharacterized protein</fullName>
    </submittedName>
</protein>
<accession>A0A8B6IUD1</accession>
<dbReference type="Proteomes" id="UP000328848">
    <property type="component" value="Unassembled WGS sequence"/>
</dbReference>
<organism evidence="1 2">
    <name type="scientific">Klebsiella africana</name>
    <dbReference type="NCBI Taxonomy" id="2489010"/>
    <lineage>
        <taxon>Bacteria</taxon>
        <taxon>Pseudomonadati</taxon>
        <taxon>Pseudomonadota</taxon>
        <taxon>Gammaproteobacteria</taxon>
        <taxon>Enterobacterales</taxon>
        <taxon>Enterobacteriaceae</taxon>
        <taxon>Klebsiella/Raoultella group</taxon>
        <taxon>Klebsiella</taxon>
    </lineage>
</organism>